<dbReference type="AlphaFoldDB" id="A0A1C0TUW3"/>
<comment type="caution">
    <text evidence="1">The sequence shown here is derived from an EMBL/GenBank/DDBJ whole genome shotgun (WGS) entry which is preliminary data.</text>
</comment>
<accession>A0A1C0TUW3</accession>
<reference evidence="2" key="1">
    <citation type="submission" date="2016-07" db="EMBL/GenBank/DDBJ databases">
        <authorList>
            <person name="Florea S."/>
            <person name="Webb J.S."/>
            <person name="Jaromczyk J."/>
            <person name="Schardl C.L."/>
        </authorList>
    </citation>
    <scope>NUCLEOTIDE SEQUENCE [LARGE SCALE GENOMIC DNA]</scope>
    <source>
        <strain evidence="2">IPB1</strain>
    </source>
</reference>
<evidence type="ECO:0000313" key="2">
    <source>
        <dbReference type="Proteomes" id="UP000093366"/>
    </source>
</evidence>
<organism evidence="1 2">
    <name type="scientific">Pseudoalteromonas luteoviolacea</name>
    <dbReference type="NCBI Taxonomy" id="43657"/>
    <lineage>
        <taxon>Bacteria</taxon>
        <taxon>Pseudomonadati</taxon>
        <taxon>Pseudomonadota</taxon>
        <taxon>Gammaproteobacteria</taxon>
        <taxon>Alteromonadales</taxon>
        <taxon>Pseudoalteromonadaceae</taxon>
        <taxon>Pseudoalteromonas</taxon>
    </lineage>
</organism>
<protein>
    <recommendedName>
        <fullName evidence="3">Sel1 repeat family protein</fullName>
    </recommendedName>
</protein>
<gene>
    <name evidence="1" type="ORF">A7985_03840</name>
</gene>
<dbReference type="SUPFAM" id="SSF81901">
    <property type="entry name" value="HCP-like"/>
    <property type="match status" value="1"/>
</dbReference>
<proteinExistence type="predicted"/>
<name>A0A1C0TUW3_9GAMM</name>
<evidence type="ECO:0008006" key="3">
    <source>
        <dbReference type="Google" id="ProtNLM"/>
    </source>
</evidence>
<sequence>MDSDDSYKKLTSECPADFFPNQDLPYKDFINYCSSHPSLCFDFCNKGDANYCSSLANYVQESSENTYYSEALFSKACKMGLVNACTNRASGLIKLNGESSLSCAVKTFELSCSKNDAWGCTMFGAYLAQGKGVARDFDKALKVLEIGCQNGLEDPACQSAQHISSQIRAVLTQK</sequence>
<dbReference type="Gene3D" id="1.25.40.10">
    <property type="entry name" value="Tetratricopeptide repeat domain"/>
    <property type="match status" value="1"/>
</dbReference>
<dbReference type="Proteomes" id="UP000093366">
    <property type="component" value="Unassembled WGS sequence"/>
</dbReference>
<dbReference type="InterPro" id="IPR011990">
    <property type="entry name" value="TPR-like_helical_dom_sf"/>
</dbReference>
<dbReference type="EMBL" id="MAUJ01000001">
    <property type="protein sequence ID" value="OCQ23092.1"/>
    <property type="molecule type" value="Genomic_DNA"/>
</dbReference>
<evidence type="ECO:0000313" key="1">
    <source>
        <dbReference type="EMBL" id="OCQ23092.1"/>
    </source>
</evidence>